<comment type="caution">
    <text evidence="1">The sequence shown here is derived from an EMBL/GenBank/DDBJ whole genome shotgun (WGS) entry which is preliminary data.</text>
</comment>
<keyword evidence="2" id="KW-1185">Reference proteome</keyword>
<dbReference type="AlphaFoldDB" id="A0A8X6Y0R1"/>
<evidence type="ECO:0000313" key="1">
    <source>
        <dbReference type="EMBL" id="GFY63177.1"/>
    </source>
</evidence>
<dbReference type="Proteomes" id="UP000886998">
    <property type="component" value="Unassembled WGS sequence"/>
</dbReference>
<reference evidence="1" key="1">
    <citation type="submission" date="2020-08" db="EMBL/GenBank/DDBJ databases">
        <title>Multicomponent nature underlies the extraordinary mechanical properties of spider dragline silk.</title>
        <authorList>
            <person name="Kono N."/>
            <person name="Nakamura H."/>
            <person name="Mori M."/>
            <person name="Yoshida Y."/>
            <person name="Ohtoshi R."/>
            <person name="Malay A.D."/>
            <person name="Moran D.A.P."/>
            <person name="Tomita M."/>
            <person name="Numata K."/>
            <person name="Arakawa K."/>
        </authorList>
    </citation>
    <scope>NUCLEOTIDE SEQUENCE</scope>
</reference>
<accession>A0A8X6Y0R1</accession>
<sequence>MFRLEVNESFASGRLPVDYAVNPKRGIEEDEKFSPLALDVRRPTRSIKLDTYPQDGSEFIHLSSLSELYTLQPIFLTARQRKMYRYRVVAQLFEKRVIHFKQNRATLIKKFPLQFDVPGEKDEKEWCKRMVKSLLKYLHHWFLAINMHDSIARWIFSFFMCLEDPVEKKCQNLIGVFKHAMRKRLRTCGKREGRQLSTIMAILDLNFRD</sequence>
<name>A0A8X6Y0R1_9ARAC</name>
<protein>
    <submittedName>
        <fullName evidence="1">Uncharacterized protein</fullName>
    </submittedName>
</protein>
<proteinExistence type="predicted"/>
<dbReference type="Gene3D" id="1.20.58.1070">
    <property type="match status" value="1"/>
</dbReference>
<dbReference type="EMBL" id="BMAV01014641">
    <property type="protein sequence ID" value="GFY63177.1"/>
    <property type="molecule type" value="Genomic_DNA"/>
</dbReference>
<organism evidence="1 2">
    <name type="scientific">Trichonephila inaurata madagascariensis</name>
    <dbReference type="NCBI Taxonomy" id="2747483"/>
    <lineage>
        <taxon>Eukaryota</taxon>
        <taxon>Metazoa</taxon>
        <taxon>Ecdysozoa</taxon>
        <taxon>Arthropoda</taxon>
        <taxon>Chelicerata</taxon>
        <taxon>Arachnida</taxon>
        <taxon>Araneae</taxon>
        <taxon>Araneomorphae</taxon>
        <taxon>Entelegynae</taxon>
        <taxon>Araneoidea</taxon>
        <taxon>Nephilidae</taxon>
        <taxon>Trichonephila</taxon>
        <taxon>Trichonephila inaurata</taxon>
    </lineage>
</organism>
<gene>
    <name evidence="1" type="ORF">TNIN_250251</name>
</gene>
<evidence type="ECO:0000313" key="2">
    <source>
        <dbReference type="Proteomes" id="UP000886998"/>
    </source>
</evidence>